<evidence type="ECO:0000259" key="3">
    <source>
        <dbReference type="PROSITE" id="PS50240"/>
    </source>
</evidence>
<accession>A0A9N8L7J2</accession>
<organism evidence="4 5">
    <name type="scientific">Chrysodeixis includens</name>
    <name type="common">Soybean looper</name>
    <name type="synonym">Pseudoplusia includens</name>
    <dbReference type="NCBI Taxonomy" id="689277"/>
    <lineage>
        <taxon>Eukaryota</taxon>
        <taxon>Metazoa</taxon>
        <taxon>Ecdysozoa</taxon>
        <taxon>Arthropoda</taxon>
        <taxon>Hexapoda</taxon>
        <taxon>Insecta</taxon>
        <taxon>Pterygota</taxon>
        <taxon>Neoptera</taxon>
        <taxon>Endopterygota</taxon>
        <taxon>Lepidoptera</taxon>
        <taxon>Glossata</taxon>
        <taxon>Ditrysia</taxon>
        <taxon>Noctuoidea</taxon>
        <taxon>Noctuidae</taxon>
        <taxon>Plusiinae</taxon>
        <taxon>Chrysodeixis</taxon>
    </lineage>
</organism>
<evidence type="ECO:0000256" key="2">
    <source>
        <dbReference type="ARBA" id="ARBA00024195"/>
    </source>
</evidence>
<comment type="similarity">
    <text evidence="2">Belongs to the peptidase S1 family. CLIP subfamily.</text>
</comment>
<protein>
    <recommendedName>
        <fullName evidence="3">Peptidase S1 domain-containing protein</fullName>
    </recommendedName>
</protein>
<feature type="domain" description="Peptidase S1" evidence="3">
    <location>
        <begin position="1"/>
        <end position="203"/>
    </location>
</feature>
<proteinExistence type="inferred from homology"/>
<dbReference type="Gene3D" id="2.40.10.10">
    <property type="entry name" value="Trypsin-like serine proteases"/>
    <property type="match status" value="2"/>
</dbReference>
<dbReference type="PROSITE" id="PS00135">
    <property type="entry name" value="TRYPSIN_SER"/>
    <property type="match status" value="1"/>
</dbReference>
<dbReference type="InterPro" id="IPR051487">
    <property type="entry name" value="Ser/Thr_Proteases_Immune/Dev"/>
</dbReference>
<gene>
    <name evidence="4" type="ORF">CINC_LOCUS8043</name>
</gene>
<dbReference type="GO" id="GO:0006508">
    <property type="term" value="P:proteolysis"/>
    <property type="evidence" value="ECO:0007669"/>
    <property type="project" value="InterPro"/>
</dbReference>
<keyword evidence="5" id="KW-1185">Reference proteome</keyword>
<sequence>MKNKPYPDNNSFYFPLFRLVARLGEYDLSKAGECVAGVCADPVVRIDVAETVVHPDYDGKDHDIAVLRLAEDAPYTDFIRPVCLPYGKLEPGAIFEASGWGEIPSKGYYSSTKKVIILPYWETLACQASYHNLKVPDHAICAGGKEGVDTCRGDSGGPLTLVRDRIELWGVTSAGNSHCGTEGSPGIYTNVVQHVEWIELVLSGDF</sequence>
<name>A0A9N8L7J2_CHRIL</name>
<dbReference type="PROSITE" id="PS50240">
    <property type="entry name" value="TRYPSIN_DOM"/>
    <property type="match status" value="1"/>
</dbReference>
<dbReference type="InterPro" id="IPR001314">
    <property type="entry name" value="Peptidase_S1A"/>
</dbReference>
<keyword evidence="1" id="KW-1015">Disulfide bond</keyword>
<dbReference type="EMBL" id="LR824028">
    <property type="protein sequence ID" value="CAD0205744.1"/>
    <property type="molecule type" value="Genomic_DNA"/>
</dbReference>
<dbReference type="InterPro" id="IPR043504">
    <property type="entry name" value="Peptidase_S1_PA_chymotrypsin"/>
</dbReference>
<dbReference type="InterPro" id="IPR033116">
    <property type="entry name" value="TRYPSIN_SER"/>
</dbReference>
<dbReference type="AlphaFoldDB" id="A0A9N8L7J2"/>
<dbReference type="SUPFAM" id="SSF50494">
    <property type="entry name" value="Trypsin-like serine proteases"/>
    <property type="match status" value="1"/>
</dbReference>
<dbReference type="OrthoDB" id="10012881at2759"/>
<dbReference type="Proteomes" id="UP001154114">
    <property type="component" value="Chromosome 25"/>
</dbReference>
<reference evidence="4" key="1">
    <citation type="submission" date="2021-12" db="EMBL/GenBank/DDBJ databases">
        <authorList>
            <person name="King R."/>
        </authorList>
    </citation>
    <scope>NUCLEOTIDE SEQUENCE</scope>
</reference>
<evidence type="ECO:0000313" key="4">
    <source>
        <dbReference type="EMBL" id="CAD0205744.1"/>
    </source>
</evidence>
<evidence type="ECO:0000313" key="5">
    <source>
        <dbReference type="Proteomes" id="UP001154114"/>
    </source>
</evidence>
<dbReference type="SMART" id="SM00020">
    <property type="entry name" value="Tryp_SPc"/>
    <property type="match status" value="1"/>
</dbReference>
<dbReference type="InterPro" id="IPR009003">
    <property type="entry name" value="Peptidase_S1_PA"/>
</dbReference>
<evidence type="ECO:0000256" key="1">
    <source>
        <dbReference type="ARBA" id="ARBA00023157"/>
    </source>
</evidence>
<dbReference type="GO" id="GO:0004252">
    <property type="term" value="F:serine-type endopeptidase activity"/>
    <property type="evidence" value="ECO:0007669"/>
    <property type="project" value="InterPro"/>
</dbReference>
<dbReference type="PRINTS" id="PR00722">
    <property type="entry name" value="CHYMOTRYPSIN"/>
</dbReference>
<dbReference type="Pfam" id="PF00089">
    <property type="entry name" value="Trypsin"/>
    <property type="match status" value="1"/>
</dbReference>
<dbReference type="PANTHER" id="PTHR24256">
    <property type="entry name" value="TRYPTASE-RELATED"/>
    <property type="match status" value="1"/>
</dbReference>
<dbReference type="CDD" id="cd00190">
    <property type="entry name" value="Tryp_SPc"/>
    <property type="match status" value="1"/>
</dbReference>
<dbReference type="InterPro" id="IPR001254">
    <property type="entry name" value="Trypsin_dom"/>
</dbReference>